<evidence type="ECO:0000313" key="1">
    <source>
        <dbReference type="EnsemblMetazoa" id="PPA24379.1"/>
    </source>
</evidence>
<evidence type="ECO:0000313" key="2">
    <source>
        <dbReference type="Proteomes" id="UP000005239"/>
    </source>
</evidence>
<proteinExistence type="predicted"/>
<reference evidence="2" key="1">
    <citation type="journal article" date="2008" name="Nat. Genet.">
        <title>The Pristionchus pacificus genome provides a unique perspective on nematode lifestyle and parasitism.</title>
        <authorList>
            <person name="Dieterich C."/>
            <person name="Clifton S.W."/>
            <person name="Schuster L.N."/>
            <person name="Chinwalla A."/>
            <person name="Delehaunty K."/>
            <person name="Dinkelacker I."/>
            <person name="Fulton L."/>
            <person name="Fulton R."/>
            <person name="Godfrey J."/>
            <person name="Minx P."/>
            <person name="Mitreva M."/>
            <person name="Roeseler W."/>
            <person name="Tian H."/>
            <person name="Witte H."/>
            <person name="Yang S.P."/>
            <person name="Wilson R.K."/>
            <person name="Sommer R.J."/>
        </authorList>
    </citation>
    <scope>NUCLEOTIDE SEQUENCE [LARGE SCALE GENOMIC DNA]</scope>
    <source>
        <strain evidence="2">PS312</strain>
    </source>
</reference>
<gene>
    <name evidence="1" type="primary">WBGene00113933</name>
</gene>
<organism evidence="1 2">
    <name type="scientific">Pristionchus pacificus</name>
    <name type="common">Parasitic nematode worm</name>
    <dbReference type="NCBI Taxonomy" id="54126"/>
    <lineage>
        <taxon>Eukaryota</taxon>
        <taxon>Metazoa</taxon>
        <taxon>Ecdysozoa</taxon>
        <taxon>Nematoda</taxon>
        <taxon>Chromadorea</taxon>
        <taxon>Rhabditida</taxon>
        <taxon>Rhabditina</taxon>
        <taxon>Diplogasteromorpha</taxon>
        <taxon>Diplogasteroidea</taxon>
        <taxon>Neodiplogasteridae</taxon>
        <taxon>Pristionchus</taxon>
    </lineage>
</organism>
<name>A0A2A6BKW9_PRIPA</name>
<dbReference type="EnsemblMetazoa" id="PPA24379.1">
    <property type="protein sequence ID" value="PPA24379.1"/>
    <property type="gene ID" value="WBGene00113933"/>
</dbReference>
<accession>A0A2A6BKW9</accession>
<accession>A0A8R1UH12</accession>
<dbReference type="Proteomes" id="UP000005239">
    <property type="component" value="Unassembled WGS sequence"/>
</dbReference>
<reference evidence="1" key="2">
    <citation type="submission" date="2022-06" db="UniProtKB">
        <authorList>
            <consortium name="EnsemblMetazoa"/>
        </authorList>
    </citation>
    <scope>IDENTIFICATION</scope>
    <source>
        <strain evidence="1">PS312</strain>
    </source>
</reference>
<dbReference type="AlphaFoldDB" id="A0A2A6BKW9"/>
<keyword evidence="2" id="KW-1185">Reference proteome</keyword>
<sequence>MDTGDTLVSLISNDLSQSSEYGSPSLHFAHSLASLTDERVCEMKRRRPVFRTLVQRTIKMKGDEEILIVRKHKDFREKYREITRMDSSRTWPDKDDKFPVIYHYVPSKELVLEVASFSLDAPVNNNSRIFGTLALMRREDLCQFFPFRLPTLEFSVIDGTEFNVTVNTEDAFRDFFIDRLNRDGFLVDPDYKPKVILQHPVPDELYPYKITSFSRLSPSHIQYKPQISLTICDVNNFVRSNCTTWRDEEEKECKFSHDWWRDTNENWFY</sequence>
<protein>
    <submittedName>
        <fullName evidence="1">Uncharacterized protein</fullName>
    </submittedName>
</protein>